<proteinExistence type="inferred from homology"/>
<dbReference type="Gene3D" id="1.10.540.10">
    <property type="entry name" value="Acyl-CoA dehydrogenase/oxidase, N-terminal domain"/>
    <property type="match status" value="1"/>
</dbReference>
<dbReference type="GO" id="GO:0003995">
    <property type="term" value="F:acyl-CoA dehydrogenase activity"/>
    <property type="evidence" value="ECO:0007669"/>
    <property type="project" value="TreeGrafter"/>
</dbReference>
<dbReference type="GO" id="GO:0033539">
    <property type="term" value="P:fatty acid beta-oxidation using acyl-CoA dehydrogenase"/>
    <property type="evidence" value="ECO:0007669"/>
    <property type="project" value="TreeGrafter"/>
</dbReference>
<dbReference type="Gene3D" id="1.20.140.10">
    <property type="entry name" value="Butyryl-CoA Dehydrogenase, subunit A, domain 3"/>
    <property type="match status" value="1"/>
</dbReference>
<dbReference type="AlphaFoldDB" id="A0A8H1LDG2"/>
<dbReference type="Pfam" id="PF08028">
    <property type="entry name" value="Acyl-CoA_dh_2"/>
    <property type="match status" value="1"/>
</dbReference>
<dbReference type="GO" id="GO:0050660">
    <property type="term" value="F:flavin adenine dinucleotide binding"/>
    <property type="evidence" value="ECO:0007669"/>
    <property type="project" value="InterPro"/>
</dbReference>
<dbReference type="Proteomes" id="UP000298111">
    <property type="component" value="Unassembled WGS sequence"/>
</dbReference>
<evidence type="ECO:0000256" key="1">
    <source>
        <dbReference type="ARBA" id="ARBA00023002"/>
    </source>
</evidence>
<dbReference type="Pfam" id="PF02771">
    <property type="entry name" value="Acyl-CoA_dh_N"/>
    <property type="match status" value="1"/>
</dbReference>
<dbReference type="GeneID" id="75185900"/>
<gene>
    <name evidence="5" type="ORF">D8771_13600</name>
</gene>
<dbReference type="InterPro" id="IPR013786">
    <property type="entry name" value="AcylCoA_DH/ox_N"/>
</dbReference>
<dbReference type="InterPro" id="IPR037069">
    <property type="entry name" value="AcylCoA_DH/ox_N_sf"/>
</dbReference>
<dbReference type="Gene3D" id="2.40.110.10">
    <property type="entry name" value="Butyryl-CoA Dehydrogenase, subunit A, domain 2"/>
    <property type="match status" value="1"/>
</dbReference>
<feature type="domain" description="Acyl-CoA dehydrogenase/oxidase N-terminal" evidence="3">
    <location>
        <begin position="18"/>
        <end position="100"/>
    </location>
</feature>
<comment type="caution">
    <text evidence="5">The sequence shown here is derived from an EMBL/GenBank/DDBJ whole genome shotgun (WGS) entry which is preliminary data.</text>
</comment>
<dbReference type="InterPro" id="IPR046373">
    <property type="entry name" value="Acyl-CoA_Oxase/DH_mid-dom_sf"/>
</dbReference>
<organism evidence="5 6">
    <name type="scientific">Streptomyces albus</name>
    <dbReference type="NCBI Taxonomy" id="1888"/>
    <lineage>
        <taxon>Bacteria</taxon>
        <taxon>Bacillati</taxon>
        <taxon>Actinomycetota</taxon>
        <taxon>Actinomycetes</taxon>
        <taxon>Kitasatosporales</taxon>
        <taxon>Streptomycetaceae</taxon>
        <taxon>Streptomyces</taxon>
    </lineage>
</organism>
<dbReference type="RefSeq" id="WP_031030639.1">
    <property type="nucleotide sequence ID" value="NZ_CP103060.1"/>
</dbReference>
<dbReference type="SUPFAM" id="SSF47203">
    <property type="entry name" value="Acyl-CoA dehydrogenase C-terminal domain-like"/>
    <property type="match status" value="1"/>
</dbReference>
<protein>
    <submittedName>
        <fullName evidence="5">Acyl-CoA dehydrogenase</fullName>
    </submittedName>
</protein>
<dbReference type="PANTHER" id="PTHR48083">
    <property type="entry name" value="MEDIUM-CHAIN SPECIFIC ACYL-COA DEHYDROGENASE, MITOCHONDRIAL-RELATED"/>
    <property type="match status" value="1"/>
</dbReference>
<dbReference type="SUPFAM" id="SSF56645">
    <property type="entry name" value="Acyl-CoA dehydrogenase NM domain-like"/>
    <property type="match status" value="1"/>
</dbReference>
<accession>A0A8H1LDG2</accession>
<dbReference type="PANTHER" id="PTHR48083:SF5">
    <property type="entry name" value="NRGC PROTEIN"/>
    <property type="match status" value="1"/>
</dbReference>
<dbReference type="EMBL" id="RCIY01000053">
    <property type="protein sequence ID" value="TGG83925.1"/>
    <property type="molecule type" value="Genomic_DNA"/>
</dbReference>
<name>A0A8H1LDG2_9ACTN</name>
<sequence length="399" mass="43054">MTAPVASVPNTAAQILAAARALAPTLREHSTEIEEHRGLSARLVELLRGTGVFRMGFPRALGGPGLSSTEQIEVIEALSYGDTSAGWCAMIGMDAGLYALSDAAVREMFPNLDVIAAGMLPPVGRADRVPGGYRLNGRWGFASGIAHADWVSAGAFVHTDGRPERTASGAPYWRIMMVRPHEVSVVDNWYATGLAGSGSADFTVDDVFVPEEHTFSLGEPTRTGPLAAPDALMRKMPAVALGVARAALDHVREVARTKVNRLTGTPWAEDQRVQCTVAECEAAYLSVRHAVHGSLRHRWERLEGGAALGDLTPDERIATMLTRLAAMRGARGIVRRLYDLLATASVYRPSPMDRWLRDMETMCQHVMAQDQIIQSAGAFLLGGRPRFPLALGIVHQESS</sequence>
<reference evidence="5 6" key="1">
    <citation type="submission" date="2018-10" db="EMBL/GenBank/DDBJ databases">
        <title>Isolation of pseudouridimycin from Streptomyces albus DSM 40763.</title>
        <authorList>
            <person name="Rosenqvist P."/>
            <person name="Metsae-Ketelae M."/>
            <person name="Virta P."/>
        </authorList>
    </citation>
    <scope>NUCLEOTIDE SEQUENCE [LARGE SCALE GENOMIC DNA]</scope>
    <source>
        <strain evidence="5 6">DSM 40763</strain>
    </source>
</reference>
<evidence type="ECO:0000313" key="6">
    <source>
        <dbReference type="Proteomes" id="UP000298111"/>
    </source>
</evidence>
<keyword evidence="1" id="KW-0560">Oxidoreductase</keyword>
<evidence type="ECO:0000256" key="2">
    <source>
        <dbReference type="ARBA" id="ARBA00049661"/>
    </source>
</evidence>
<dbReference type="InterPro" id="IPR009100">
    <property type="entry name" value="AcylCoA_DH/oxidase_NM_dom_sf"/>
</dbReference>
<dbReference type="InterPro" id="IPR013107">
    <property type="entry name" value="Acyl-CoA_DH_C"/>
</dbReference>
<dbReference type="InterPro" id="IPR036250">
    <property type="entry name" value="AcylCo_DH-like_C"/>
</dbReference>
<evidence type="ECO:0000313" key="5">
    <source>
        <dbReference type="EMBL" id="TGG83925.1"/>
    </source>
</evidence>
<evidence type="ECO:0000259" key="3">
    <source>
        <dbReference type="Pfam" id="PF02771"/>
    </source>
</evidence>
<dbReference type="InterPro" id="IPR050741">
    <property type="entry name" value="Acyl-CoA_dehydrogenase"/>
</dbReference>
<dbReference type="PIRSF" id="PIRSF016578">
    <property type="entry name" value="HsaA"/>
    <property type="match status" value="1"/>
</dbReference>
<feature type="domain" description="Acyl-CoA dehydrogenase C-terminal" evidence="4">
    <location>
        <begin position="238"/>
        <end position="369"/>
    </location>
</feature>
<evidence type="ECO:0000259" key="4">
    <source>
        <dbReference type="Pfam" id="PF08028"/>
    </source>
</evidence>
<dbReference type="GO" id="GO:0005737">
    <property type="term" value="C:cytoplasm"/>
    <property type="evidence" value="ECO:0007669"/>
    <property type="project" value="TreeGrafter"/>
</dbReference>
<comment type="similarity">
    <text evidence="2">Belongs to the HpaH/HsaA monooxygenase family.</text>
</comment>